<gene>
    <name evidence="3" type="ORF">G8770_10640</name>
</gene>
<dbReference type="PANTHER" id="PTHR24321:SF8">
    <property type="entry name" value="ESTRADIOL 17-BETA-DEHYDROGENASE 8-RELATED"/>
    <property type="match status" value="1"/>
</dbReference>
<dbReference type="SUPFAM" id="SSF51735">
    <property type="entry name" value="NAD(P)-binding Rossmann-fold domains"/>
    <property type="match status" value="1"/>
</dbReference>
<dbReference type="FunFam" id="3.40.50.720:FF:000084">
    <property type="entry name" value="Short-chain dehydrogenase reductase"/>
    <property type="match status" value="1"/>
</dbReference>
<proteinExistence type="inferred from homology"/>
<keyword evidence="4" id="KW-1185">Reference proteome</keyword>
<dbReference type="PRINTS" id="PR00081">
    <property type="entry name" value="GDHRDH"/>
</dbReference>
<keyword evidence="2" id="KW-0560">Oxidoreductase</keyword>
<dbReference type="EMBL" id="JAAONZ010000006">
    <property type="protein sequence ID" value="NHO66000.1"/>
    <property type="molecule type" value="Genomic_DNA"/>
</dbReference>
<evidence type="ECO:0000313" key="4">
    <source>
        <dbReference type="Proteomes" id="UP000787472"/>
    </source>
</evidence>
<dbReference type="Pfam" id="PF13561">
    <property type="entry name" value="adh_short_C2"/>
    <property type="match status" value="1"/>
</dbReference>
<dbReference type="Proteomes" id="UP000787472">
    <property type="component" value="Unassembled WGS sequence"/>
</dbReference>
<name>A0A9E5JWX5_9GAMM</name>
<dbReference type="Gene3D" id="3.40.50.720">
    <property type="entry name" value="NAD(P)-binding Rossmann-like Domain"/>
    <property type="match status" value="1"/>
</dbReference>
<dbReference type="PROSITE" id="PS00061">
    <property type="entry name" value="ADH_SHORT"/>
    <property type="match status" value="1"/>
</dbReference>
<evidence type="ECO:0000256" key="1">
    <source>
        <dbReference type="ARBA" id="ARBA00006484"/>
    </source>
</evidence>
<reference evidence="3" key="1">
    <citation type="submission" date="2020-03" db="EMBL/GenBank/DDBJ databases">
        <authorList>
            <person name="Guo F."/>
        </authorList>
    </citation>
    <scope>NUCLEOTIDE SEQUENCE</scope>
    <source>
        <strain evidence="3">JCM 30134</strain>
    </source>
</reference>
<comment type="caution">
    <text evidence="3">The sequence shown here is derived from an EMBL/GenBank/DDBJ whole genome shotgun (WGS) entry which is preliminary data.</text>
</comment>
<dbReference type="PANTHER" id="PTHR24321">
    <property type="entry name" value="DEHYDROGENASES, SHORT CHAIN"/>
    <property type="match status" value="1"/>
</dbReference>
<dbReference type="InterPro" id="IPR002347">
    <property type="entry name" value="SDR_fam"/>
</dbReference>
<evidence type="ECO:0000256" key="2">
    <source>
        <dbReference type="ARBA" id="ARBA00023002"/>
    </source>
</evidence>
<evidence type="ECO:0000313" key="3">
    <source>
        <dbReference type="EMBL" id="NHO66000.1"/>
    </source>
</evidence>
<comment type="similarity">
    <text evidence="1">Belongs to the short-chain dehydrogenases/reductases (SDR) family.</text>
</comment>
<dbReference type="InterPro" id="IPR036291">
    <property type="entry name" value="NAD(P)-bd_dom_sf"/>
</dbReference>
<dbReference type="InterPro" id="IPR020904">
    <property type="entry name" value="Sc_DH/Rdtase_CS"/>
</dbReference>
<protein>
    <submittedName>
        <fullName evidence="3">SDR family oxidoreductase</fullName>
    </submittedName>
</protein>
<dbReference type="PRINTS" id="PR00080">
    <property type="entry name" value="SDRFAMILY"/>
</dbReference>
<dbReference type="RefSeq" id="WP_167185982.1">
    <property type="nucleotide sequence ID" value="NZ_JAAONZ010000006.1"/>
</dbReference>
<organism evidence="3 4">
    <name type="scientific">Pseudomaricurvus hydrocarbonicus</name>
    <dbReference type="NCBI Taxonomy" id="1470433"/>
    <lineage>
        <taxon>Bacteria</taxon>
        <taxon>Pseudomonadati</taxon>
        <taxon>Pseudomonadota</taxon>
        <taxon>Gammaproteobacteria</taxon>
        <taxon>Cellvibrionales</taxon>
        <taxon>Cellvibrionaceae</taxon>
        <taxon>Pseudomaricurvus</taxon>
    </lineage>
</organism>
<dbReference type="AlphaFoldDB" id="A0A9E5JWX5"/>
<sequence>MLNPSNMNGKVALVTGAAAGLGKATALTLARAGANLCIVDINPEALEQTASEIRALGVEVLVQAVNLASADNCRSAVAAAIKHFGRLDALCNVAAVFMPTHSTEMSDEDWNTTLAVNLSAPFHLIQAAIPQLLEHHGAVVNVTSCAAHMGQAYLAAYSSTKAALTHLTKSLAMEYMHQPIRFNAVAPGGMMTALAAGLRELPNPDTSLLSRISPLRGLVEIDDVAQMVAFLATDAARGYHGAVINIDNGITAG</sequence>
<dbReference type="CDD" id="cd05233">
    <property type="entry name" value="SDR_c"/>
    <property type="match status" value="1"/>
</dbReference>
<accession>A0A9E5JWX5</accession>
<dbReference type="GO" id="GO:0016491">
    <property type="term" value="F:oxidoreductase activity"/>
    <property type="evidence" value="ECO:0007669"/>
    <property type="project" value="UniProtKB-KW"/>
</dbReference>